<evidence type="ECO:0000313" key="2">
    <source>
        <dbReference type="Proteomes" id="UP000199421"/>
    </source>
</evidence>
<proteinExistence type="predicted"/>
<dbReference type="OrthoDB" id="969612at2"/>
<sequence length="287" mass="33256">MKPLKNMTLPEKAAFIHPLFPDEIPPLLEYLHEVATSVKEMADIIRATWNRHDLTADQWFSLCEHTADTIEHRKAELISDASAFAFTLFQGETAKLSLYGIGLYLDTRRHPNSPFKVILRTVLHRASPDFQASLDDGTQNSTTIKPPLLITALKRMTTLEKAELFHHLFPTEMEPLVAFILRTAEKQYENAQKGTIPYTRPDIPFDQWRWLLGRVIQNIEQHYHEITRDREIFAFRLFKNLMANVVVDILFLYLETRKEDTKLRAALILFFVDLKDHSGKPESNSNV</sequence>
<dbReference type="Proteomes" id="UP000199421">
    <property type="component" value="Unassembled WGS sequence"/>
</dbReference>
<dbReference type="AlphaFoldDB" id="A0A1H7ICN8"/>
<reference evidence="2" key="1">
    <citation type="submission" date="2016-10" db="EMBL/GenBank/DDBJ databases">
        <authorList>
            <person name="Varghese N."/>
            <person name="Submissions S."/>
        </authorList>
    </citation>
    <scope>NUCLEOTIDE SEQUENCE [LARGE SCALE GENOMIC DNA]</scope>
    <source>
        <strain evidence="2">DSM 18733</strain>
    </source>
</reference>
<keyword evidence="2" id="KW-1185">Reference proteome</keyword>
<dbReference type="EMBL" id="FOAF01000001">
    <property type="protein sequence ID" value="SEK60208.1"/>
    <property type="molecule type" value="Genomic_DNA"/>
</dbReference>
<gene>
    <name evidence="1" type="ORF">SAMN05661044_00656</name>
</gene>
<protein>
    <submittedName>
        <fullName evidence="1">Uncharacterized protein</fullName>
    </submittedName>
</protein>
<dbReference type="RefSeq" id="WP_093318275.1">
    <property type="nucleotide sequence ID" value="NZ_FOAF01000001.1"/>
</dbReference>
<evidence type="ECO:0000313" key="1">
    <source>
        <dbReference type="EMBL" id="SEK60208.1"/>
    </source>
</evidence>
<name>A0A1H7ICN8_OLID1</name>
<accession>A0A1H7ICN8</accession>
<organism evidence="1 2">
    <name type="scientific">Olivibacter domesticus</name>
    <name type="common">Pseudosphingobacterium domesticum</name>
    <dbReference type="NCBI Taxonomy" id="407022"/>
    <lineage>
        <taxon>Bacteria</taxon>
        <taxon>Pseudomonadati</taxon>
        <taxon>Bacteroidota</taxon>
        <taxon>Sphingobacteriia</taxon>
        <taxon>Sphingobacteriales</taxon>
        <taxon>Sphingobacteriaceae</taxon>
        <taxon>Olivibacter</taxon>
    </lineage>
</organism>
<dbReference type="STRING" id="407022.SAMN05661044_00656"/>